<reference evidence="1" key="1">
    <citation type="journal article" date="2015" name="Nature">
        <title>Complex archaea that bridge the gap between prokaryotes and eukaryotes.</title>
        <authorList>
            <person name="Spang A."/>
            <person name="Saw J.H."/>
            <person name="Jorgensen S.L."/>
            <person name="Zaremba-Niedzwiedzka K."/>
            <person name="Martijn J."/>
            <person name="Lind A.E."/>
            <person name="van Eijk R."/>
            <person name="Schleper C."/>
            <person name="Guy L."/>
            <person name="Ettema T.J."/>
        </authorList>
    </citation>
    <scope>NUCLEOTIDE SEQUENCE</scope>
</reference>
<evidence type="ECO:0000313" key="1">
    <source>
        <dbReference type="EMBL" id="KKL99784.1"/>
    </source>
</evidence>
<sequence>MALHSCDVCGLVRKRSVKWFDCLYTGHQAIAAKMNRPGQGDGICQNCIGDDGICRRCQAVIEQVS</sequence>
<organism evidence="1">
    <name type="scientific">marine sediment metagenome</name>
    <dbReference type="NCBI Taxonomy" id="412755"/>
    <lineage>
        <taxon>unclassified sequences</taxon>
        <taxon>metagenomes</taxon>
        <taxon>ecological metagenomes</taxon>
    </lineage>
</organism>
<proteinExistence type="predicted"/>
<name>A0A0F9GLP0_9ZZZZ</name>
<protein>
    <submittedName>
        <fullName evidence="1">Uncharacterized protein</fullName>
    </submittedName>
</protein>
<comment type="caution">
    <text evidence="1">The sequence shown here is derived from an EMBL/GenBank/DDBJ whole genome shotgun (WGS) entry which is preliminary data.</text>
</comment>
<gene>
    <name evidence="1" type="ORF">LCGC14_1811050</name>
</gene>
<dbReference type="EMBL" id="LAZR01017590">
    <property type="protein sequence ID" value="KKL99784.1"/>
    <property type="molecule type" value="Genomic_DNA"/>
</dbReference>
<dbReference type="AlphaFoldDB" id="A0A0F9GLP0"/>
<accession>A0A0F9GLP0</accession>